<protein>
    <submittedName>
        <fullName evidence="2">Uncharacterized protein</fullName>
    </submittedName>
</protein>
<feature type="region of interest" description="Disordered" evidence="1">
    <location>
        <begin position="25"/>
        <end position="77"/>
    </location>
</feature>
<feature type="region of interest" description="Disordered" evidence="1">
    <location>
        <begin position="177"/>
        <end position="222"/>
    </location>
</feature>
<feature type="compositionally biased region" description="Low complexity" evidence="1">
    <location>
        <begin position="324"/>
        <end position="343"/>
    </location>
</feature>
<feature type="compositionally biased region" description="Low complexity" evidence="1">
    <location>
        <begin position="67"/>
        <end position="77"/>
    </location>
</feature>
<reference evidence="2 3" key="1">
    <citation type="journal article" date="2019" name="New Phytol.">
        <title>Comparative genomics reveals unique wood-decay strategies and fruiting body development in the Schizophyllaceae.</title>
        <authorList>
            <person name="Almasi E."/>
            <person name="Sahu N."/>
            <person name="Krizsan K."/>
            <person name="Balint B."/>
            <person name="Kovacs G.M."/>
            <person name="Kiss B."/>
            <person name="Cseklye J."/>
            <person name="Drula E."/>
            <person name="Henrissat B."/>
            <person name="Nagy I."/>
            <person name="Chovatia M."/>
            <person name="Adam C."/>
            <person name="LaButti K."/>
            <person name="Lipzen A."/>
            <person name="Riley R."/>
            <person name="Grigoriev I.V."/>
            <person name="Nagy L.G."/>
        </authorList>
    </citation>
    <scope>NUCLEOTIDE SEQUENCE [LARGE SCALE GENOMIC DNA]</scope>
    <source>
        <strain evidence="2 3">NL-1724</strain>
    </source>
</reference>
<comment type="caution">
    <text evidence="2">The sequence shown here is derived from an EMBL/GenBank/DDBJ whole genome shotgun (WGS) entry which is preliminary data.</text>
</comment>
<accession>A0A550CI50</accession>
<keyword evidence="3" id="KW-1185">Reference proteome</keyword>
<feature type="region of interest" description="Disordered" evidence="1">
    <location>
        <begin position="274"/>
        <end position="363"/>
    </location>
</feature>
<evidence type="ECO:0000313" key="2">
    <source>
        <dbReference type="EMBL" id="TRM64480.1"/>
    </source>
</evidence>
<dbReference type="Proteomes" id="UP000320762">
    <property type="component" value="Unassembled WGS sequence"/>
</dbReference>
<dbReference type="OrthoDB" id="3168445at2759"/>
<sequence length="454" mass="48261">MLAVQQPTGAPVLREQKSFTLSLKSFGRSNKSEKSLPQVPGAAESVSTAKASRRSARDTNVPPVPTFPYVTTSPPSYRLLTRHNRPSAMQNHTLLRRISTTMRTGSKPESDAHQAAARRNAALRERGLLPKDLSAREHEEDIVSPIVPSPTTDAGEGISQARLIQQEWRARHAELDVVSSPSFDRSSPPVSKGLYRARSSSIDSEGGAPASSAGHSDMSHMAPSLTHSVSSYAPSDVADAPVDDGFRTVANRIPAAIDEYDVLVLDDDEFDKPPALPAKNCAASPPSSFPSSSPRTQPSSSRAPPSSFARHAGAVPAPTHRQKLLSSSSLSNLRRSVVGSLSRAQRAVRGDEPRRRTGSLGSQAGWAQAVGFSSPSPLSTAARNVPIAPATGIARQSSRSSVAPSRRSRRGSDVDSAPRAAVNPAVHTHGTVMDKAAAIEDEESRRVTEAAFCY</sequence>
<feature type="compositionally biased region" description="Low complexity" evidence="1">
    <location>
        <begin position="395"/>
        <end position="405"/>
    </location>
</feature>
<feature type="region of interest" description="Disordered" evidence="1">
    <location>
        <begin position="389"/>
        <end position="426"/>
    </location>
</feature>
<dbReference type="AlphaFoldDB" id="A0A550CI50"/>
<evidence type="ECO:0000256" key="1">
    <source>
        <dbReference type="SAM" id="MobiDB-lite"/>
    </source>
</evidence>
<dbReference type="EMBL" id="VDMD01000007">
    <property type="protein sequence ID" value="TRM64480.1"/>
    <property type="molecule type" value="Genomic_DNA"/>
</dbReference>
<gene>
    <name evidence="2" type="ORF">BD626DRAFT_491967</name>
</gene>
<proteinExistence type="predicted"/>
<evidence type="ECO:0000313" key="3">
    <source>
        <dbReference type="Proteomes" id="UP000320762"/>
    </source>
</evidence>
<feature type="compositionally biased region" description="Low complexity" evidence="1">
    <location>
        <begin position="282"/>
        <end position="310"/>
    </location>
</feature>
<feature type="compositionally biased region" description="Polar residues" evidence="1">
    <location>
        <begin position="179"/>
        <end position="189"/>
    </location>
</feature>
<name>A0A550CI50_9AGAR</name>
<organism evidence="2 3">
    <name type="scientific">Schizophyllum amplum</name>
    <dbReference type="NCBI Taxonomy" id="97359"/>
    <lineage>
        <taxon>Eukaryota</taxon>
        <taxon>Fungi</taxon>
        <taxon>Dikarya</taxon>
        <taxon>Basidiomycota</taxon>
        <taxon>Agaricomycotina</taxon>
        <taxon>Agaricomycetes</taxon>
        <taxon>Agaricomycetidae</taxon>
        <taxon>Agaricales</taxon>
        <taxon>Schizophyllaceae</taxon>
        <taxon>Schizophyllum</taxon>
    </lineage>
</organism>